<dbReference type="Pfam" id="PF04280">
    <property type="entry name" value="Tim44"/>
    <property type="match status" value="1"/>
</dbReference>
<gene>
    <name evidence="4" type="ORF">EHQ59_12470</name>
</gene>
<evidence type="ECO:0000256" key="2">
    <source>
        <dbReference type="SAM" id="Phobius"/>
    </source>
</evidence>
<evidence type="ECO:0000313" key="4">
    <source>
        <dbReference type="EMBL" id="TGL51762.1"/>
    </source>
</evidence>
<dbReference type="EMBL" id="RQGG01000032">
    <property type="protein sequence ID" value="TGL51762.1"/>
    <property type="molecule type" value="Genomic_DNA"/>
</dbReference>
<comment type="caution">
    <text evidence="4">The sequence shown here is derived from an EMBL/GenBank/DDBJ whole genome shotgun (WGS) entry which is preliminary data.</text>
</comment>
<protein>
    <submittedName>
        <fullName evidence="4">Transport protein</fullName>
    </submittedName>
</protein>
<evidence type="ECO:0000313" key="5">
    <source>
        <dbReference type="Proteomes" id="UP000297609"/>
    </source>
</evidence>
<name>A0A4R9JSI3_9LEPT</name>
<dbReference type="Proteomes" id="UP000297609">
    <property type="component" value="Unassembled WGS sequence"/>
</dbReference>
<evidence type="ECO:0000256" key="1">
    <source>
        <dbReference type="SAM" id="MobiDB-lite"/>
    </source>
</evidence>
<keyword evidence="2" id="KW-1133">Transmembrane helix</keyword>
<organism evidence="4 5">
    <name type="scientific">Leptospira kemamanensis</name>
    <dbReference type="NCBI Taxonomy" id="2484942"/>
    <lineage>
        <taxon>Bacteria</taxon>
        <taxon>Pseudomonadati</taxon>
        <taxon>Spirochaetota</taxon>
        <taxon>Spirochaetia</taxon>
        <taxon>Leptospirales</taxon>
        <taxon>Leptospiraceae</taxon>
        <taxon>Leptospira</taxon>
    </lineage>
</organism>
<keyword evidence="2" id="KW-0472">Membrane</keyword>
<feature type="region of interest" description="Disordered" evidence="1">
    <location>
        <begin position="1"/>
        <end position="49"/>
    </location>
</feature>
<accession>A0A4R9JSI3</accession>
<keyword evidence="5" id="KW-1185">Reference proteome</keyword>
<sequence>MGNSYRSSSSSSSSRSSSSSYKPSYSSSSSSKPKDSSSSNSYSTSSGPTPSSYFDTTIHKIYVHFHNDGTVDVQESFRIQKDQSKIGIKRPTFLIAKETEISNLIVLPETLQSSHHAGLVTLFWPTQDQNPEMEIQIRYQIKEAYLSLGTFALVNWRFSKTSQSSEPFQLVLTWDPDSFSKQLRIQKEMFNSSLLEYERKDLPISFETSRFELQKEENVETNAIVVIDMPNGIQIGSKTDSDLRNQNPKALTEQNFSSHNSHYQIDETVTIQENGSHFYQSKIFVHKENPNHDSLQYQLGLNRFREYGETFWNYFWAPAFQISYGFEGLTTHFWHLFSVSLSDGESVSKDQTMYSFAYHTLGETSNRNKEGLERWIRITQLEKRENLELQSFSLRALCESGIDPKLTKMELVFTACEYCSEIANESSLVIPVEPKWESDGFSLVWNDPIPSEYSIYLRLREENKQITYNPILIYYAVLNAFFHSPGSGNHLGHLITMGITSLVFLITGFVFVNRKKHQRSKKESYQTILSEIRKYDPNFDFSLFRNKVISITEKTVSAWDKGTMEPVRNFLSAAVFQRFSIQLHLMKLVDGEVNRMKDFSVVSVQIIDKTMESDYLTLHLKLKCKTKDKTFPKQTSELEIQNSLEKTSFSTYEEIHSYTRKLSTQTKPKIDLIHDLCPSCGASAKFSHTTNRCEYCDGIYNSGEADWVLTEITQTVEWDSAKQSKLKNLPEGVAKQLLEDRAATVFWKYIHFLSTPNSQILHREATRDSYQNLGVSGKEPMFTPVVGSCHLVGYESQSTPHQMTCEIRWSVARKKGLLPEHRRSHISLVLPKERPKTLGFSEMSCENCGAPLPEVDASECSHCQKPIPETVTDWLFHSIQMVSL</sequence>
<evidence type="ECO:0000259" key="3">
    <source>
        <dbReference type="Pfam" id="PF04280"/>
    </source>
</evidence>
<proteinExistence type="predicted"/>
<dbReference type="SUPFAM" id="SSF54427">
    <property type="entry name" value="NTF2-like"/>
    <property type="match status" value="1"/>
</dbReference>
<dbReference type="InterPro" id="IPR007379">
    <property type="entry name" value="Tim44-like_dom"/>
</dbReference>
<keyword evidence="2" id="KW-0812">Transmembrane</keyword>
<reference evidence="4" key="1">
    <citation type="journal article" date="2019" name="PLoS Negl. Trop. Dis.">
        <title>Revisiting the worldwide diversity of Leptospira species in the environment.</title>
        <authorList>
            <person name="Vincent A.T."/>
            <person name="Schiettekatte O."/>
            <person name="Bourhy P."/>
            <person name="Veyrier F.J."/>
            <person name="Picardeau M."/>
        </authorList>
    </citation>
    <scope>NUCLEOTIDE SEQUENCE [LARGE SCALE GENOMIC DNA]</scope>
    <source>
        <strain evidence="4">201702454</strain>
    </source>
</reference>
<dbReference type="OrthoDB" id="9780873at2"/>
<feature type="transmembrane region" description="Helical" evidence="2">
    <location>
        <begin position="490"/>
        <end position="512"/>
    </location>
</feature>
<dbReference type="InterPro" id="IPR032710">
    <property type="entry name" value="NTF2-like_dom_sf"/>
</dbReference>
<feature type="domain" description="Tim44-like" evidence="3">
    <location>
        <begin position="528"/>
        <end position="619"/>
    </location>
</feature>
<dbReference type="Gene3D" id="3.10.450.240">
    <property type="match status" value="1"/>
</dbReference>
<dbReference type="AlphaFoldDB" id="A0A4R9JSI3"/>